<dbReference type="PANTHER" id="PTHR43773:SF1">
    <property type="entry name" value="MAGNESIUM TRANSPORTER MGTE"/>
    <property type="match status" value="1"/>
</dbReference>
<dbReference type="SUPFAM" id="SSF54631">
    <property type="entry name" value="CBS-domain pair"/>
    <property type="match status" value="1"/>
</dbReference>
<keyword evidence="4 9" id="KW-0812">Transmembrane</keyword>
<dbReference type="SUPFAM" id="SSF161093">
    <property type="entry name" value="MgtE membrane domain-like"/>
    <property type="match status" value="1"/>
</dbReference>
<evidence type="ECO:0000256" key="1">
    <source>
        <dbReference type="ARBA" id="ARBA00004141"/>
    </source>
</evidence>
<dbReference type="Proteomes" id="UP000185678">
    <property type="component" value="Unassembled WGS sequence"/>
</dbReference>
<comment type="similarity">
    <text evidence="2 9">Belongs to the SLC41A transporter family.</text>
</comment>
<evidence type="ECO:0000313" key="11">
    <source>
        <dbReference type="EMBL" id="SIS77977.1"/>
    </source>
</evidence>
<comment type="subcellular location">
    <subcellularLocation>
        <location evidence="9">Cell membrane</location>
        <topology evidence="9">Multi-pass membrane protein</topology>
    </subcellularLocation>
    <subcellularLocation>
        <location evidence="1">Membrane</location>
        <topology evidence="1">Multi-pass membrane protein</topology>
    </subcellularLocation>
</comment>
<evidence type="ECO:0000256" key="7">
    <source>
        <dbReference type="ARBA" id="ARBA00023136"/>
    </source>
</evidence>
<feature type="domain" description="CBS" evidence="10">
    <location>
        <begin position="160"/>
        <end position="223"/>
    </location>
</feature>
<dbReference type="OrthoDB" id="9790355at2"/>
<dbReference type="InterPro" id="IPR036739">
    <property type="entry name" value="SLC41_membr_dom_sf"/>
</dbReference>
<feature type="domain" description="CBS" evidence="10">
    <location>
        <begin position="224"/>
        <end position="282"/>
    </location>
</feature>
<comment type="subunit">
    <text evidence="9">Homodimer.</text>
</comment>
<keyword evidence="7 9" id="KW-0472">Membrane</keyword>
<name>A0A1N7LVY3_9PROT</name>
<dbReference type="Gene3D" id="3.10.580.10">
    <property type="entry name" value="CBS-domain"/>
    <property type="match status" value="1"/>
</dbReference>
<evidence type="ECO:0000259" key="10">
    <source>
        <dbReference type="PROSITE" id="PS51371"/>
    </source>
</evidence>
<keyword evidence="8" id="KW-0129">CBS domain</keyword>
<proteinExistence type="inferred from homology"/>
<dbReference type="Pfam" id="PF01769">
    <property type="entry name" value="MgtE"/>
    <property type="match status" value="1"/>
</dbReference>
<evidence type="ECO:0000256" key="4">
    <source>
        <dbReference type="ARBA" id="ARBA00022692"/>
    </source>
</evidence>
<evidence type="ECO:0000256" key="6">
    <source>
        <dbReference type="ARBA" id="ARBA00022989"/>
    </source>
</evidence>
<dbReference type="InterPro" id="IPR038076">
    <property type="entry name" value="MgtE_N_sf"/>
</dbReference>
<dbReference type="SUPFAM" id="SSF158791">
    <property type="entry name" value="MgtE N-terminal domain-like"/>
    <property type="match status" value="1"/>
</dbReference>
<dbReference type="GO" id="GO:0046872">
    <property type="term" value="F:metal ion binding"/>
    <property type="evidence" value="ECO:0007669"/>
    <property type="project" value="UniProtKB-KW"/>
</dbReference>
<keyword evidence="3 9" id="KW-0813">Transport</keyword>
<dbReference type="SMART" id="SM00924">
    <property type="entry name" value="MgtE_N"/>
    <property type="match status" value="1"/>
</dbReference>
<evidence type="ECO:0000256" key="5">
    <source>
        <dbReference type="ARBA" id="ARBA00022842"/>
    </source>
</evidence>
<dbReference type="InterPro" id="IPR006667">
    <property type="entry name" value="SLC41_membr_dom"/>
</dbReference>
<dbReference type="Gene3D" id="1.10.357.20">
    <property type="entry name" value="SLC41 divalent cation transporters, integral membrane domain"/>
    <property type="match status" value="1"/>
</dbReference>
<dbReference type="SMART" id="SM00116">
    <property type="entry name" value="CBS"/>
    <property type="match status" value="2"/>
</dbReference>
<dbReference type="GO" id="GO:0015095">
    <property type="term" value="F:magnesium ion transmembrane transporter activity"/>
    <property type="evidence" value="ECO:0007669"/>
    <property type="project" value="UniProtKB-UniRule"/>
</dbReference>
<keyword evidence="9" id="KW-1003">Cell membrane</keyword>
<reference evidence="11 12" key="1">
    <citation type="submission" date="2017-01" db="EMBL/GenBank/DDBJ databases">
        <authorList>
            <person name="Mah S.A."/>
            <person name="Swanson W.J."/>
            <person name="Moy G.W."/>
            <person name="Vacquier V.D."/>
        </authorList>
    </citation>
    <scope>NUCLEOTIDE SEQUENCE [LARGE SCALE GENOMIC DNA]</scope>
    <source>
        <strain evidence="11 12">DSM 11589</strain>
    </source>
</reference>
<dbReference type="STRING" id="80876.SAMN05421779_103587"/>
<dbReference type="GO" id="GO:0005886">
    <property type="term" value="C:plasma membrane"/>
    <property type="evidence" value="ECO:0007669"/>
    <property type="project" value="UniProtKB-SubCell"/>
</dbReference>
<evidence type="ECO:0000256" key="9">
    <source>
        <dbReference type="RuleBase" id="RU362011"/>
    </source>
</evidence>
<keyword evidence="5 9" id="KW-0460">Magnesium</keyword>
<keyword evidence="12" id="KW-1185">Reference proteome</keyword>
<keyword evidence="6 9" id="KW-1133">Transmembrane helix</keyword>
<dbReference type="EMBL" id="FTOA01000003">
    <property type="protein sequence ID" value="SIS77977.1"/>
    <property type="molecule type" value="Genomic_DNA"/>
</dbReference>
<evidence type="ECO:0000256" key="3">
    <source>
        <dbReference type="ARBA" id="ARBA00022448"/>
    </source>
</evidence>
<feature type="transmembrane region" description="Helical" evidence="9">
    <location>
        <begin position="332"/>
        <end position="358"/>
    </location>
</feature>
<organism evidence="11 12">
    <name type="scientific">Insolitispirillum peregrinum</name>
    <dbReference type="NCBI Taxonomy" id="80876"/>
    <lineage>
        <taxon>Bacteria</taxon>
        <taxon>Pseudomonadati</taxon>
        <taxon>Pseudomonadota</taxon>
        <taxon>Alphaproteobacteria</taxon>
        <taxon>Rhodospirillales</taxon>
        <taxon>Novispirillaceae</taxon>
        <taxon>Insolitispirillum</taxon>
    </lineage>
</organism>
<feature type="transmembrane region" description="Helical" evidence="9">
    <location>
        <begin position="305"/>
        <end position="326"/>
    </location>
</feature>
<feature type="transmembrane region" description="Helical" evidence="9">
    <location>
        <begin position="379"/>
        <end position="401"/>
    </location>
</feature>
<dbReference type="InterPro" id="IPR006669">
    <property type="entry name" value="MgtE_transporter"/>
</dbReference>
<dbReference type="RefSeq" id="WP_076400340.1">
    <property type="nucleotide sequence ID" value="NZ_FTOA01000003.1"/>
</dbReference>
<dbReference type="Pfam" id="PF00571">
    <property type="entry name" value="CBS"/>
    <property type="match status" value="2"/>
</dbReference>
<feature type="transmembrane region" description="Helical" evidence="9">
    <location>
        <begin position="444"/>
        <end position="467"/>
    </location>
</feature>
<accession>A0A1N7LVY3</accession>
<keyword evidence="9" id="KW-0479">Metal-binding</keyword>
<protein>
    <recommendedName>
        <fullName evidence="9">Magnesium transporter MgtE</fullName>
    </recommendedName>
</protein>
<comment type="function">
    <text evidence="9">Acts as a magnesium transporter.</text>
</comment>
<evidence type="ECO:0000256" key="2">
    <source>
        <dbReference type="ARBA" id="ARBA00009749"/>
    </source>
</evidence>
<feature type="transmembrane region" description="Helical" evidence="9">
    <location>
        <begin position="407"/>
        <end position="432"/>
    </location>
</feature>
<dbReference type="CDD" id="cd04606">
    <property type="entry name" value="CBS_pair_Mg_transporter"/>
    <property type="match status" value="1"/>
</dbReference>
<dbReference type="Pfam" id="PF03448">
    <property type="entry name" value="MgtE_N"/>
    <property type="match status" value="1"/>
</dbReference>
<dbReference type="PANTHER" id="PTHR43773">
    <property type="entry name" value="MAGNESIUM TRANSPORTER MGTE"/>
    <property type="match status" value="1"/>
</dbReference>
<dbReference type="InterPro" id="IPR046342">
    <property type="entry name" value="CBS_dom_sf"/>
</dbReference>
<evidence type="ECO:0000256" key="8">
    <source>
        <dbReference type="PROSITE-ProRule" id="PRU00703"/>
    </source>
</evidence>
<dbReference type="PROSITE" id="PS51371">
    <property type="entry name" value="CBS"/>
    <property type="match status" value="2"/>
</dbReference>
<dbReference type="InterPro" id="IPR000644">
    <property type="entry name" value="CBS_dom"/>
</dbReference>
<gene>
    <name evidence="11" type="ORF">SAMN05421779_103587</name>
</gene>
<dbReference type="NCBIfam" id="TIGR00400">
    <property type="entry name" value="mgtE"/>
    <property type="match status" value="1"/>
</dbReference>
<dbReference type="InterPro" id="IPR006668">
    <property type="entry name" value="Mg_transptr_MgtE_intracell_dom"/>
</dbReference>
<sequence length="468" mass="51299">MTDSFSQKPIRKEIPASVPGDEGFDLNPDFIDEILTALDEQQTEHVLEQVIGLHYADAAVLIERLPSEQRNHLLKILQPSFNPEILPELDAAIREEVLELFGYADFAALVAVLDSDDAVYLIDMLDSEERDKVMARLPAEERQVIEQALAFPDYSAGRIMQRELVAVPGYWTVGEAVDYLRTAANMPDDFHALFVVDPRHRPLGTVRLSALLKVRRTVLLRDLMSTEMKVIPTAMDQEDIALLFRQRDLLAAPVVDASGRLVGCITVDDVVDVIDEEAEDDMLRLAGLSETSLYSAAMDTARSRFTWLVVNLGTAVLASLVIGMFEATIEKIVALAVLMPIVASMGGNAGTQTLTVAVRGLAMKDLVPENARRVLWKEVLVGLLNGLAFAVMVGLVAWLWFDDGRLGVVIAAAMVINMVCAGLFGIAIPLVLERFKVDPAVSSTVFLTTVTDVVGFFSFLGLASLFLL</sequence>
<dbReference type="AlphaFoldDB" id="A0A1N7LVY3"/>
<evidence type="ECO:0000313" key="12">
    <source>
        <dbReference type="Proteomes" id="UP000185678"/>
    </source>
</evidence>
<dbReference type="Gene3D" id="1.25.60.10">
    <property type="entry name" value="MgtE N-terminal domain-like"/>
    <property type="match status" value="1"/>
</dbReference>